<dbReference type="GeneID" id="98914089"/>
<feature type="domain" description="SMODS and SLOG-associating 2TM effector" evidence="2">
    <location>
        <begin position="2"/>
        <end position="165"/>
    </location>
</feature>
<evidence type="ECO:0000256" key="1">
    <source>
        <dbReference type="SAM" id="Phobius"/>
    </source>
</evidence>
<accession>A0A4R3Z6V3</accession>
<reference evidence="3 4" key="1">
    <citation type="submission" date="2019-03" db="EMBL/GenBank/DDBJ databases">
        <title>Genomic Encyclopedia of Type Strains, Phase IV (KMG-IV): sequencing the most valuable type-strain genomes for metagenomic binning, comparative biology and taxonomic classification.</title>
        <authorList>
            <person name="Goeker M."/>
        </authorList>
    </citation>
    <scope>NUCLEOTIDE SEQUENCE [LARGE SCALE GENOMIC DNA]</scope>
    <source>
        <strain evidence="3 4">DSM 29487</strain>
    </source>
</reference>
<evidence type="ECO:0000259" key="2">
    <source>
        <dbReference type="Pfam" id="PF18186"/>
    </source>
</evidence>
<dbReference type="RefSeq" id="WP_066451377.1">
    <property type="nucleotide sequence ID" value="NZ_JANKBF010000002.1"/>
</dbReference>
<comment type="caution">
    <text evidence="3">The sequence shown here is derived from an EMBL/GenBank/DDBJ whole genome shotgun (WGS) entry which is preliminary data.</text>
</comment>
<keyword evidence="1" id="KW-0812">Transmembrane</keyword>
<evidence type="ECO:0000313" key="3">
    <source>
        <dbReference type="EMBL" id="TCW02960.1"/>
    </source>
</evidence>
<feature type="transmembrane region" description="Helical" evidence="1">
    <location>
        <begin position="35"/>
        <end position="53"/>
    </location>
</feature>
<evidence type="ECO:0000313" key="4">
    <source>
        <dbReference type="Proteomes" id="UP000295515"/>
    </source>
</evidence>
<keyword evidence="1" id="KW-0472">Membrane</keyword>
<dbReference type="Pfam" id="PF18186">
    <property type="entry name" value="SLATT_4"/>
    <property type="match status" value="1"/>
</dbReference>
<keyword evidence="1" id="KW-1133">Transmembrane helix</keyword>
<keyword evidence="4" id="KW-1185">Reference proteome</keyword>
<sequence>METSVRRSYASVVWSHKIQEKQCDIYTKQYRYLETLNIIAASTTSVGILSLIFTNQFWIKIISAILSFVTIFVSAYFKSFDLHQMTLSNKTTANKLLCIRDQLYLIILKIHMECDSADDLLIQYEKTLEELDKIYQSAPNTTDKAVKLARKALNVSKDNTFTEDEINAFLPDELIMEGKYE</sequence>
<name>A0A4R3Z6V3_9FIRM</name>
<protein>
    <recommendedName>
        <fullName evidence="2">SMODS and SLOG-associating 2TM effector domain-containing protein</fullName>
    </recommendedName>
</protein>
<feature type="transmembrane region" description="Helical" evidence="1">
    <location>
        <begin position="59"/>
        <end position="77"/>
    </location>
</feature>
<proteinExistence type="predicted"/>
<organism evidence="3 4">
    <name type="scientific">Longibaculum muris</name>
    <dbReference type="NCBI Taxonomy" id="1796628"/>
    <lineage>
        <taxon>Bacteria</taxon>
        <taxon>Bacillati</taxon>
        <taxon>Bacillota</taxon>
        <taxon>Erysipelotrichia</taxon>
        <taxon>Erysipelotrichales</taxon>
        <taxon>Coprobacillaceae</taxon>
        <taxon>Longibaculum</taxon>
    </lineage>
</organism>
<dbReference type="Proteomes" id="UP000295515">
    <property type="component" value="Unassembled WGS sequence"/>
</dbReference>
<dbReference type="NCBIfam" id="NF033632">
    <property type="entry name" value="SLATT_4"/>
    <property type="match status" value="1"/>
</dbReference>
<dbReference type="AlphaFoldDB" id="A0A4R3Z6V3"/>
<dbReference type="EMBL" id="SMCQ01000001">
    <property type="protein sequence ID" value="TCW02960.1"/>
    <property type="molecule type" value="Genomic_DNA"/>
</dbReference>
<gene>
    <name evidence="3" type="ORF">EDD60_101266</name>
</gene>
<dbReference type="InterPro" id="IPR040811">
    <property type="entry name" value="SLATT_4"/>
</dbReference>